<proteinExistence type="predicted"/>
<accession>A0ACC0GBS7</accession>
<protein>
    <submittedName>
        <fullName evidence="1">Uncharacterized protein</fullName>
    </submittedName>
</protein>
<name>A0ACC0GBS7_9ERIC</name>
<keyword evidence="2" id="KW-1185">Reference proteome</keyword>
<comment type="caution">
    <text evidence="1">The sequence shown here is derived from an EMBL/GenBank/DDBJ whole genome shotgun (WGS) entry which is preliminary data.</text>
</comment>
<organism evidence="1 2">
    <name type="scientific">Camellia lanceoleosa</name>
    <dbReference type="NCBI Taxonomy" id="1840588"/>
    <lineage>
        <taxon>Eukaryota</taxon>
        <taxon>Viridiplantae</taxon>
        <taxon>Streptophyta</taxon>
        <taxon>Embryophyta</taxon>
        <taxon>Tracheophyta</taxon>
        <taxon>Spermatophyta</taxon>
        <taxon>Magnoliopsida</taxon>
        <taxon>eudicotyledons</taxon>
        <taxon>Gunneridae</taxon>
        <taxon>Pentapetalae</taxon>
        <taxon>asterids</taxon>
        <taxon>Ericales</taxon>
        <taxon>Theaceae</taxon>
        <taxon>Camellia</taxon>
    </lineage>
</organism>
<evidence type="ECO:0000313" key="2">
    <source>
        <dbReference type="Proteomes" id="UP001060215"/>
    </source>
</evidence>
<gene>
    <name evidence="1" type="ORF">LOK49_LG10G02641</name>
</gene>
<reference evidence="1 2" key="1">
    <citation type="journal article" date="2022" name="Plant J.">
        <title>Chromosome-level genome of Camellia lanceoleosa provides a valuable resource for understanding genome evolution and self-incompatibility.</title>
        <authorList>
            <person name="Gong W."/>
            <person name="Xiao S."/>
            <person name="Wang L."/>
            <person name="Liao Z."/>
            <person name="Chang Y."/>
            <person name="Mo W."/>
            <person name="Hu G."/>
            <person name="Li W."/>
            <person name="Zhao G."/>
            <person name="Zhu H."/>
            <person name="Hu X."/>
            <person name="Ji K."/>
            <person name="Xiang X."/>
            <person name="Song Q."/>
            <person name="Yuan D."/>
            <person name="Jin S."/>
            <person name="Zhang L."/>
        </authorList>
    </citation>
    <scope>NUCLEOTIDE SEQUENCE [LARGE SCALE GENOMIC DNA]</scope>
    <source>
        <strain evidence="1">SQ_2022a</strain>
    </source>
</reference>
<sequence length="83" mass="9520">MHLNLYRKALNLFPMMVFWNRYICFALFLLLKFFIGDSYNRREGIDTSKFGADPGLPTEEASSDVGISTNSGRVSSRGYRCKK</sequence>
<dbReference type="EMBL" id="CM045767">
    <property type="protein sequence ID" value="KAI7998495.1"/>
    <property type="molecule type" value="Genomic_DNA"/>
</dbReference>
<dbReference type="Proteomes" id="UP001060215">
    <property type="component" value="Chromosome 10"/>
</dbReference>
<evidence type="ECO:0000313" key="1">
    <source>
        <dbReference type="EMBL" id="KAI7998495.1"/>
    </source>
</evidence>